<keyword evidence="2" id="KW-1185">Reference proteome</keyword>
<evidence type="ECO:0000313" key="1">
    <source>
        <dbReference type="EMBL" id="PVY84340.1"/>
    </source>
</evidence>
<reference evidence="1 2" key="1">
    <citation type="submission" date="2018-04" db="EMBL/GenBank/DDBJ databases">
        <title>Genomic Encyclopedia of Type Strains, Phase IV (KMG-IV): sequencing the most valuable type-strain genomes for metagenomic binning, comparative biology and taxonomic classification.</title>
        <authorList>
            <person name="Goeker M."/>
        </authorList>
    </citation>
    <scope>NUCLEOTIDE SEQUENCE [LARGE SCALE GENOMIC DNA]</scope>
    <source>
        <strain evidence="1 2">DSM 28795</strain>
    </source>
</reference>
<dbReference type="EMBL" id="QEKT01000004">
    <property type="protein sequence ID" value="PVY84340.1"/>
    <property type="molecule type" value="Genomic_DNA"/>
</dbReference>
<dbReference type="RefSeq" id="WP_089939753.1">
    <property type="nucleotide sequence ID" value="NZ_CAKOEX010000011.1"/>
</dbReference>
<evidence type="ECO:0000313" key="2">
    <source>
        <dbReference type="Proteomes" id="UP000245433"/>
    </source>
</evidence>
<dbReference type="Proteomes" id="UP000245433">
    <property type="component" value="Unassembled WGS sequence"/>
</dbReference>
<gene>
    <name evidence="1" type="ORF">C7384_10485</name>
</gene>
<dbReference type="AlphaFoldDB" id="A0A2U1D9I4"/>
<evidence type="ECO:0008006" key="3">
    <source>
        <dbReference type="Google" id="ProtNLM"/>
    </source>
</evidence>
<accession>A0A2U1D9I4</accession>
<dbReference type="OrthoDB" id="2365336at2"/>
<protein>
    <recommendedName>
        <fullName evidence="3">DUF2974 domain-containing protein</fullName>
    </recommendedName>
</protein>
<proteinExistence type="predicted"/>
<dbReference type="SUPFAM" id="SSF53474">
    <property type="entry name" value="alpha/beta-Hydrolases"/>
    <property type="match status" value="1"/>
</dbReference>
<organism evidence="1 2">
    <name type="scientific">Convivina intestini</name>
    <dbReference type="NCBI Taxonomy" id="1505726"/>
    <lineage>
        <taxon>Bacteria</taxon>
        <taxon>Bacillati</taxon>
        <taxon>Bacillota</taxon>
        <taxon>Bacilli</taxon>
        <taxon>Lactobacillales</taxon>
        <taxon>Lactobacillaceae</taxon>
        <taxon>Convivina</taxon>
    </lineage>
</organism>
<comment type="caution">
    <text evidence="1">The sequence shown here is derived from an EMBL/GenBank/DDBJ whole genome shotgun (WGS) entry which is preliminary data.</text>
</comment>
<sequence length="397" mass="44806">MQWGNLNDEEKVEFAKQEYAESYLIGDPVLLKTKKTGRKNVGYVSKAIHDPITSLDAYVVTDVQLPKNPSPSQLQSVKQVAILYQGSKQLYGDWYGADSSIAMQTPLLGIPQSMQAVTVMQDSLKDYPQADLYVYAHSLGAANATNALGCLDGKQQERLAEANLYEGPAVWHLLNFAQQKNLGQMKSKILNHMDLKDLISVSGYSPYTDPDKVAGILIYVDSPNLHDVGQQHMWGGYRYDEQGNLLLDEQLMKTASKQLAVRHRQAYLLARAKGGTIALEYEAATRYCDFLGRQIAQLKELKKINSQIETTLVKDHSETKRRMYGIPNINAEDIEHCDDTYRLKPQYHYSPAAVLISQRELDGGIRAFINLKNKILNTADQRVLQDQQDRQQFCLME</sequence>
<dbReference type="InterPro" id="IPR029058">
    <property type="entry name" value="AB_hydrolase_fold"/>
</dbReference>
<name>A0A2U1D9I4_9LACO</name>